<feature type="domain" description="Methyltransferase type 11" evidence="4">
    <location>
        <begin position="53"/>
        <end position="142"/>
    </location>
</feature>
<dbReference type="GO" id="GO:0032259">
    <property type="term" value="P:methylation"/>
    <property type="evidence" value="ECO:0007669"/>
    <property type="project" value="UniProtKB-KW"/>
</dbReference>
<dbReference type="EMBL" id="BOON01000050">
    <property type="protein sequence ID" value="GII25311.1"/>
    <property type="molecule type" value="Genomic_DNA"/>
</dbReference>
<evidence type="ECO:0000256" key="1">
    <source>
        <dbReference type="ARBA" id="ARBA00022603"/>
    </source>
</evidence>
<dbReference type="SUPFAM" id="SSF53335">
    <property type="entry name" value="S-adenosyl-L-methionine-dependent methyltransferases"/>
    <property type="match status" value="1"/>
</dbReference>
<keyword evidence="6" id="KW-1185">Reference proteome</keyword>
<dbReference type="AlphaFoldDB" id="A0A8J3X2V5"/>
<evidence type="ECO:0000313" key="6">
    <source>
        <dbReference type="Proteomes" id="UP000599074"/>
    </source>
</evidence>
<dbReference type="Proteomes" id="UP000599074">
    <property type="component" value="Unassembled WGS sequence"/>
</dbReference>
<dbReference type="InterPro" id="IPR013216">
    <property type="entry name" value="Methyltransf_11"/>
</dbReference>
<gene>
    <name evidence="5" type="primary">ubiG</name>
    <name evidence="5" type="ORF">Pme01_49080</name>
</gene>
<evidence type="ECO:0000259" key="4">
    <source>
        <dbReference type="Pfam" id="PF08241"/>
    </source>
</evidence>
<dbReference type="RefSeq" id="WP_168115115.1">
    <property type="nucleotide sequence ID" value="NZ_BOON01000050.1"/>
</dbReference>
<accession>A0A8J3X2V5</accession>
<keyword evidence="3" id="KW-0949">S-adenosyl-L-methionine</keyword>
<keyword evidence="5" id="KW-0830">Ubiquinone</keyword>
<dbReference type="Gene3D" id="3.40.50.150">
    <property type="entry name" value="Vaccinia Virus protein VP39"/>
    <property type="match status" value="1"/>
</dbReference>
<dbReference type="CDD" id="cd02440">
    <property type="entry name" value="AdoMet_MTases"/>
    <property type="match status" value="1"/>
</dbReference>
<dbReference type="PANTHER" id="PTHR43464:SF19">
    <property type="entry name" value="UBIQUINONE BIOSYNTHESIS O-METHYLTRANSFERASE, MITOCHONDRIAL"/>
    <property type="match status" value="1"/>
</dbReference>
<sequence length="237" mass="25571">MRTPTRPRNDIRQYDDLAGEWWRPEGRFAMLAWIAAARGRLVPPASRPGAILVDLGCGGGLLAPHVAGKGYRHIGVDLVRSALELARDHGVSPVRADVTRLPLADALADVVSAGELLEHVTDLPATVSEVCRILRPGGTVVLDTLADTALCRFLAISVAERVPGGAPRGIHDPDLFVDPKWLVAEFARHGVALRTRGLRPQVRGLLRWLVTRRGGTPMVPTWSTAVLYQAVGTKEAS</sequence>
<keyword evidence="2" id="KW-0808">Transferase</keyword>
<organism evidence="5 6">
    <name type="scientific">Planosporangium mesophilum</name>
    <dbReference type="NCBI Taxonomy" id="689768"/>
    <lineage>
        <taxon>Bacteria</taxon>
        <taxon>Bacillati</taxon>
        <taxon>Actinomycetota</taxon>
        <taxon>Actinomycetes</taxon>
        <taxon>Micromonosporales</taxon>
        <taxon>Micromonosporaceae</taxon>
        <taxon>Planosporangium</taxon>
    </lineage>
</organism>
<keyword evidence="1" id="KW-0489">Methyltransferase</keyword>
<evidence type="ECO:0000313" key="5">
    <source>
        <dbReference type="EMBL" id="GII25311.1"/>
    </source>
</evidence>
<proteinExistence type="predicted"/>
<reference evidence="5" key="1">
    <citation type="submission" date="2021-01" db="EMBL/GenBank/DDBJ databases">
        <title>Whole genome shotgun sequence of Planosporangium mesophilum NBRC 109066.</title>
        <authorList>
            <person name="Komaki H."/>
            <person name="Tamura T."/>
        </authorList>
    </citation>
    <scope>NUCLEOTIDE SEQUENCE</scope>
    <source>
        <strain evidence="5">NBRC 109066</strain>
    </source>
</reference>
<dbReference type="InterPro" id="IPR029063">
    <property type="entry name" value="SAM-dependent_MTases_sf"/>
</dbReference>
<evidence type="ECO:0000256" key="2">
    <source>
        <dbReference type="ARBA" id="ARBA00022679"/>
    </source>
</evidence>
<name>A0A8J3X2V5_9ACTN</name>
<evidence type="ECO:0000256" key="3">
    <source>
        <dbReference type="ARBA" id="ARBA00022691"/>
    </source>
</evidence>
<comment type="caution">
    <text evidence="5">The sequence shown here is derived from an EMBL/GenBank/DDBJ whole genome shotgun (WGS) entry which is preliminary data.</text>
</comment>
<protein>
    <submittedName>
        <fullName evidence="5">Ubiquinone biosynthesis O-methyltransferase</fullName>
    </submittedName>
</protein>
<dbReference type="Pfam" id="PF08241">
    <property type="entry name" value="Methyltransf_11"/>
    <property type="match status" value="1"/>
</dbReference>
<dbReference type="GO" id="GO:0010420">
    <property type="term" value="F:polyprenyldihydroxybenzoate methyltransferase activity"/>
    <property type="evidence" value="ECO:0007669"/>
    <property type="project" value="TreeGrafter"/>
</dbReference>
<dbReference type="PANTHER" id="PTHR43464">
    <property type="entry name" value="METHYLTRANSFERASE"/>
    <property type="match status" value="1"/>
</dbReference>